<dbReference type="AlphaFoldDB" id="A0A7X2MS83"/>
<reference evidence="2 3" key="1">
    <citation type="submission" date="2019-11" db="EMBL/GenBank/DDBJ databases">
        <title>Draft Genome Sequence of Plant Growth-Promoting Rhizosphere-Associated Bacteria.</title>
        <authorList>
            <person name="Vasilyev I.Y."/>
            <person name="Radchenko V."/>
            <person name="Ilnitskaya E.V."/>
        </authorList>
    </citation>
    <scope>NUCLEOTIDE SEQUENCE [LARGE SCALE GENOMIC DNA]</scope>
    <source>
        <strain evidence="2 3">VRA_MhP_f</strain>
    </source>
</reference>
<dbReference type="EMBL" id="WKLC01001770">
    <property type="protein sequence ID" value="MSE18368.1"/>
    <property type="molecule type" value="Genomic_DNA"/>
</dbReference>
<dbReference type="Gene3D" id="1.10.10.10">
    <property type="entry name" value="Winged helix-like DNA-binding domain superfamily/Winged helix DNA-binding domain"/>
    <property type="match status" value="1"/>
</dbReference>
<feature type="domain" description="Transcriptional regulator SgrR N-terminal HTH" evidence="1">
    <location>
        <begin position="5"/>
        <end position="118"/>
    </location>
</feature>
<gene>
    <name evidence="2" type="ORF">GKC49_25765</name>
</gene>
<dbReference type="Gene3D" id="3.40.190.10">
    <property type="entry name" value="Periplasmic binding protein-like II"/>
    <property type="match status" value="1"/>
</dbReference>
<protein>
    <submittedName>
        <fullName evidence="2">Transcriptional regulator SgrR</fullName>
    </submittedName>
</protein>
<sequence>MSSSRLKQQFIRLWQSCQGQTQEITLSELADLLHCSRRHMRNLLNRMQAAGWLIWQAEAGRGKRSQLTFCYTGLALQQQRAEDLLEQDRIDQLVQLVGDKNQVRQMIAAHLGRSFRQGKHILRVLYYRPLLNLLPGSPLRRSETHIARQIFNGLTRINEENGEIEPDIAHHWQQTSPLHWRFFLRPAIRFHHGRELGMEDVLATLERQRPHPLFSHIEQIDSPAPW</sequence>
<evidence type="ECO:0000313" key="3">
    <source>
        <dbReference type="Proteomes" id="UP000461948"/>
    </source>
</evidence>
<feature type="non-terminal residue" evidence="2">
    <location>
        <position position="226"/>
    </location>
</feature>
<comment type="caution">
    <text evidence="2">The sequence shown here is derived from an EMBL/GenBank/DDBJ whole genome shotgun (WGS) entry which is preliminary data.</text>
</comment>
<evidence type="ECO:0000259" key="1">
    <source>
        <dbReference type="Pfam" id="PF12793"/>
    </source>
</evidence>
<dbReference type="SUPFAM" id="SSF46785">
    <property type="entry name" value="Winged helix' DNA-binding domain"/>
    <property type="match status" value="1"/>
</dbReference>
<dbReference type="Pfam" id="PF12793">
    <property type="entry name" value="SgrR_N"/>
    <property type="match status" value="1"/>
</dbReference>
<dbReference type="InterPro" id="IPR036390">
    <property type="entry name" value="WH_DNA-bd_sf"/>
</dbReference>
<dbReference type="GO" id="GO:1904680">
    <property type="term" value="F:peptide transmembrane transporter activity"/>
    <property type="evidence" value="ECO:0007669"/>
    <property type="project" value="TreeGrafter"/>
</dbReference>
<dbReference type="InterPro" id="IPR036388">
    <property type="entry name" value="WH-like_DNA-bd_sf"/>
</dbReference>
<dbReference type="SUPFAM" id="SSF53850">
    <property type="entry name" value="Periplasmic binding protein-like II"/>
    <property type="match status" value="1"/>
</dbReference>
<proteinExistence type="predicted"/>
<accession>A0A7X2MS83</accession>
<dbReference type="InterPro" id="IPR025370">
    <property type="entry name" value="SgrR_HTH_N"/>
</dbReference>
<dbReference type="Proteomes" id="UP000461948">
    <property type="component" value="Unassembled WGS sequence"/>
</dbReference>
<organism evidence="2 3">
    <name type="scientific">Enterobacter agglomerans</name>
    <name type="common">Erwinia herbicola</name>
    <name type="synonym">Pantoea agglomerans</name>
    <dbReference type="NCBI Taxonomy" id="549"/>
    <lineage>
        <taxon>Bacteria</taxon>
        <taxon>Pseudomonadati</taxon>
        <taxon>Pseudomonadota</taxon>
        <taxon>Gammaproteobacteria</taxon>
        <taxon>Enterobacterales</taxon>
        <taxon>Erwiniaceae</taxon>
        <taxon>Pantoea</taxon>
        <taxon>Pantoea agglomerans group</taxon>
    </lineage>
</organism>
<name>A0A7X2MS83_ENTAG</name>
<dbReference type="PANTHER" id="PTHR30290">
    <property type="entry name" value="PERIPLASMIC BINDING COMPONENT OF ABC TRANSPORTER"/>
    <property type="match status" value="1"/>
</dbReference>
<dbReference type="PANTHER" id="PTHR30290:SF72">
    <property type="entry name" value="HTH-TYPE TRANSCRIPTIONAL REGULATOR SGRR"/>
    <property type="match status" value="1"/>
</dbReference>
<dbReference type="InterPro" id="IPR039424">
    <property type="entry name" value="SBP_5"/>
</dbReference>
<evidence type="ECO:0000313" key="2">
    <source>
        <dbReference type="EMBL" id="MSE18368.1"/>
    </source>
</evidence>
<dbReference type="GO" id="GO:0015833">
    <property type="term" value="P:peptide transport"/>
    <property type="evidence" value="ECO:0007669"/>
    <property type="project" value="TreeGrafter"/>
</dbReference>